<keyword evidence="3" id="KW-1185">Reference proteome</keyword>
<reference evidence="2 3" key="1">
    <citation type="submission" date="2017-08" db="EMBL/GenBank/DDBJ databases">
        <title>Multipartite genome sequences of Sinorhizobium species nodulating soybeans.</title>
        <authorList>
            <person name="Tian C.F."/>
        </authorList>
    </citation>
    <scope>NUCLEOTIDE SEQUENCE [LARGE SCALE GENOMIC DNA]</scope>
    <source>
        <strain evidence="2 3">CCBAU 05684</strain>
    </source>
</reference>
<dbReference type="EMBL" id="CP023067">
    <property type="protein sequence ID" value="ASY62001.1"/>
    <property type="molecule type" value="Genomic_DNA"/>
</dbReference>
<dbReference type="Proteomes" id="UP000217211">
    <property type="component" value="Chromosome"/>
</dbReference>
<organism evidence="2 3">
    <name type="scientific">Sinorhizobium sojae CCBAU 05684</name>
    <dbReference type="NCBI Taxonomy" id="716928"/>
    <lineage>
        <taxon>Bacteria</taxon>
        <taxon>Pseudomonadati</taxon>
        <taxon>Pseudomonadota</taxon>
        <taxon>Alphaproteobacteria</taxon>
        <taxon>Hyphomicrobiales</taxon>
        <taxon>Rhizobiaceae</taxon>
        <taxon>Sinorhizobium/Ensifer group</taxon>
        <taxon>Sinorhizobium</taxon>
    </lineage>
</organism>
<keyword evidence="1" id="KW-0472">Membrane</keyword>
<evidence type="ECO:0000313" key="3">
    <source>
        <dbReference type="Proteomes" id="UP000217211"/>
    </source>
</evidence>
<dbReference type="AlphaFoldDB" id="A0A249P7V5"/>
<name>A0A249P7V5_9HYPH</name>
<gene>
    <name evidence="2" type="ORF">SJ05684_c05350</name>
</gene>
<sequence>MAVMGLLSLLIEPIFMMIIMIEAKYDDHHEYVNGNGGEF</sequence>
<protein>
    <submittedName>
        <fullName evidence="2">Uncharacterized protein</fullName>
    </submittedName>
</protein>
<keyword evidence="1" id="KW-1133">Transmembrane helix</keyword>
<evidence type="ECO:0000313" key="2">
    <source>
        <dbReference type="EMBL" id="ASY62001.1"/>
    </source>
</evidence>
<accession>A0A249P7V5</accession>
<evidence type="ECO:0000256" key="1">
    <source>
        <dbReference type="SAM" id="Phobius"/>
    </source>
</evidence>
<keyword evidence="1" id="KW-0812">Transmembrane</keyword>
<proteinExistence type="predicted"/>
<dbReference type="KEGG" id="esj:SJ05684_c05350"/>
<feature type="transmembrane region" description="Helical" evidence="1">
    <location>
        <begin position="6"/>
        <end position="23"/>
    </location>
</feature>